<feature type="domain" description="BTB" evidence="3">
    <location>
        <begin position="96"/>
        <end position="166"/>
    </location>
</feature>
<dbReference type="InterPro" id="IPR000210">
    <property type="entry name" value="BTB/POZ_dom"/>
</dbReference>
<accession>A0A7R9F2R9</accession>
<keyword evidence="2" id="KW-0732">Signal</keyword>
<dbReference type="GO" id="GO:0007281">
    <property type="term" value="P:germ cell development"/>
    <property type="evidence" value="ECO:0007669"/>
    <property type="project" value="InterPro"/>
</dbReference>
<feature type="chain" id="PRO_5031085957" description="BTB domain-containing protein" evidence="2">
    <location>
        <begin position="17"/>
        <end position="524"/>
    </location>
</feature>
<evidence type="ECO:0000259" key="3">
    <source>
        <dbReference type="PROSITE" id="PS50097"/>
    </source>
</evidence>
<dbReference type="InterPro" id="IPR011333">
    <property type="entry name" value="SKP1/BTB/POZ_sf"/>
</dbReference>
<dbReference type="PANTHER" id="PTHR23231:SF17">
    <property type="entry name" value="BTB DOMAIN-CONTAINING PROTEIN"/>
    <property type="match status" value="1"/>
</dbReference>
<gene>
    <name evidence="4" type="ORF">TBIB3V08_LOCUS8246</name>
</gene>
<proteinExistence type="predicted"/>
<evidence type="ECO:0000256" key="1">
    <source>
        <dbReference type="ARBA" id="ARBA00022473"/>
    </source>
</evidence>
<keyword evidence="1" id="KW-0217">Developmental protein</keyword>
<dbReference type="PANTHER" id="PTHR23231">
    <property type="entry name" value="GERM CELL-LESS PROTEIN"/>
    <property type="match status" value="1"/>
</dbReference>
<sequence length="524" mass="59596">MIHLFLLAWKDTLVSCEATPRLSPTRPPSHKIGFRLVLDRAKGLKNLNTTWLPGLLIIVDSEPIVIIVNCFRSLAGKRLCPLEAVYEELFLKGVSSDYTVVALGKSWKLHKIYLTQSPYFESMFSGSWKETNENKIKIPILDPNITEESLHSVLGSLYKYEVELEPCKVVSTLATAMLFQLDGLIEQCSNIMVKTVNFRTAVQYYEVGVQYGLTEVQNAAFNWLLVNLMISVWKNLVTLKEISIELMTKLVASPELMVIYSEKAVYDLLKVWVYLQVTPTSIWLDLTPNKIIKLWKTLPRRDRAMSYLETDEGKCYLPVFQALRLSHVLEDIFGVKTVEEDNVLPQNTVRRVKYHLWKTLLRVNNTIDLGSQLTSVTEDQFLKHSLRWGCPLAHMGSEDWIWPLFLYGACLLWRVVGNRAVTVKVVAPAQGGPTYVPQKIKLMMRLKVMSVDSQGHVTYSRCSEIMTYTIPSQGMVVWNVERASDPRLMLQVHLMLVAPLESAPTNNSAVQFVSNDRSVPSGDH</sequence>
<dbReference type="Pfam" id="PF00651">
    <property type="entry name" value="BTB"/>
    <property type="match status" value="1"/>
</dbReference>
<reference evidence="4" key="1">
    <citation type="submission" date="2020-11" db="EMBL/GenBank/DDBJ databases">
        <authorList>
            <person name="Tran Van P."/>
        </authorList>
    </citation>
    <scope>NUCLEOTIDE SEQUENCE</scope>
</reference>
<protein>
    <recommendedName>
        <fullName evidence="3">BTB domain-containing protein</fullName>
    </recommendedName>
</protein>
<dbReference type="SMART" id="SM00225">
    <property type="entry name" value="BTB"/>
    <property type="match status" value="1"/>
</dbReference>
<dbReference type="Gene3D" id="3.30.710.10">
    <property type="entry name" value="Potassium Channel Kv1.1, Chain A"/>
    <property type="match status" value="1"/>
</dbReference>
<evidence type="ECO:0000256" key="2">
    <source>
        <dbReference type="SAM" id="SignalP"/>
    </source>
</evidence>
<dbReference type="AlphaFoldDB" id="A0A7R9F2R9"/>
<organism evidence="4">
    <name type="scientific">Timema bartmani</name>
    <dbReference type="NCBI Taxonomy" id="61472"/>
    <lineage>
        <taxon>Eukaryota</taxon>
        <taxon>Metazoa</taxon>
        <taxon>Ecdysozoa</taxon>
        <taxon>Arthropoda</taxon>
        <taxon>Hexapoda</taxon>
        <taxon>Insecta</taxon>
        <taxon>Pterygota</taxon>
        <taxon>Neoptera</taxon>
        <taxon>Polyneoptera</taxon>
        <taxon>Phasmatodea</taxon>
        <taxon>Timematodea</taxon>
        <taxon>Timematoidea</taxon>
        <taxon>Timematidae</taxon>
        <taxon>Timema</taxon>
    </lineage>
</organism>
<dbReference type="SUPFAM" id="SSF54695">
    <property type="entry name" value="POZ domain"/>
    <property type="match status" value="1"/>
</dbReference>
<dbReference type="PROSITE" id="PS50097">
    <property type="entry name" value="BTB"/>
    <property type="match status" value="1"/>
</dbReference>
<dbReference type="EMBL" id="OD567591">
    <property type="protein sequence ID" value="CAD7445902.1"/>
    <property type="molecule type" value="Genomic_DNA"/>
</dbReference>
<dbReference type="InterPro" id="IPR043380">
    <property type="entry name" value="Gcl-like"/>
</dbReference>
<feature type="signal peptide" evidence="2">
    <location>
        <begin position="1"/>
        <end position="16"/>
    </location>
</feature>
<name>A0A7R9F2R9_9NEOP</name>
<evidence type="ECO:0000313" key="4">
    <source>
        <dbReference type="EMBL" id="CAD7445902.1"/>
    </source>
</evidence>